<dbReference type="PANTHER" id="PTHR19134">
    <property type="entry name" value="RECEPTOR-TYPE TYROSINE-PROTEIN PHOSPHATASE"/>
    <property type="match status" value="1"/>
</dbReference>
<gene>
    <name evidence="4" type="ORF">niasHT_004142</name>
</gene>
<dbReference type="InterPro" id="IPR000242">
    <property type="entry name" value="PTP_cat"/>
</dbReference>
<name>A0ABD2LQ27_9BILA</name>
<dbReference type="SUPFAM" id="SSF52799">
    <property type="entry name" value="(Phosphotyrosine protein) phosphatases II"/>
    <property type="match status" value="3"/>
</dbReference>
<dbReference type="InterPro" id="IPR029021">
    <property type="entry name" value="Prot-tyrosine_phosphatase-like"/>
</dbReference>
<feature type="compositionally biased region" description="Low complexity" evidence="1">
    <location>
        <begin position="1222"/>
        <end position="1239"/>
    </location>
</feature>
<feature type="compositionally biased region" description="Polar residues" evidence="1">
    <location>
        <begin position="883"/>
        <end position="892"/>
    </location>
</feature>
<comment type="caution">
    <text evidence="4">The sequence shown here is derived from an EMBL/GenBank/DDBJ whole genome shotgun (WGS) entry which is preliminary data.</text>
</comment>
<dbReference type="InterPro" id="IPR050348">
    <property type="entry name" value="Protein-Tyr_Phosphatase"/>
</dbReference>
<feature type="domain" description="Tyrosine specific protein phosphatases" evidence="3">
    <location>
        <begin position="590"/>
        <end position="666"/>
    </location>
</feature>
<feature type="region of interest" description="Disordered" evidence="1">
    <location>
        <begin position="1106"/>
        <end position="1151"/>
    </location>
</feature>
<evidence type="ECO:0000259" key="2">
    <source>
        <dbReference type="PROSITE" id="PS50055"/>
    </source>
</evidence>
<dbReference type="PROSITE" id="PS50056">
    <property type="entry name" value="TYR_PHOSPHATASE_2"/>
    <property type="match status" value="2"/>
</dbReference>
<feature type="domain" description="Tyrosine-protein phosphatase" evidence="2">
    <location>
        <begin position="398"/>
        <end position="675"/>
    </location>
</feature>
<sequence length="1548" mass="171780">MSSACPFHQNCRVRLPPADEFVPTDVTAGGTSATAACGVIASGNATLTFAAHPLASDPHVSGGGGYARRLTSPLRAFGRRLRQQSTTSRTVDDLFADEDANSVAGDAAGTNTPKRKPSSTGTAATTASAGTADFEQSTLRQRLLTTRIQWSKDLTIVPADDEAEMKPKQQKLARIEWTSEEEKEDEEKSSSGDEAEAENSEEEEYVQKQQAEVEAVHRDRDEEEEEEEPDDTQFASHPSDEALLKAPEALPSKAGGPTRMSKSRSLQEMIRHYWSFARSHGTTSATTANGGIGTPNRKESLSQRRRSRLCAATAVGTSAAAGSAMPRARSTDERLFAALASHTQQLVMPQFLYLRSSHSSVFQAIQEEKAMLQAPTAPIDASKFVAYVQERRKKRILFKGEFLMIQRSVDPQRCTTEVGVRMGERNQYPDTLPYDHNRVVLELRPGVDDSHYINASYVNSWIREKAYVVTQSVRSKQASNEMWRTVWELGSNTMVMLTKIFDFMRVMCLQYWPQTHFQFGEIHVETLETRTYAHFVIRTFRLRKTGGPGGLNGPAANANGDGTADSAEEERIVKHFHFTEWELNSFPYISAFVELRRRVRQWMEKSPVDAPIVVHCSNGGGRSGAFLALDANLELLQRTGQLDVYEYGRTLANSRQHLIDTVDQYIFIYDVLCEAVLCNIQPIGMHQLKNRSGMYKARKDRALMEVQDSHENKLLLMLTAPLRIGDCAGGHRLENRGKNRDVMVVPPDHSRPYLQTLHGESKDYTYINAVEVDGFTRKSEFIVTEWPKVPTLDSFWTLIFDHNVHTVISLTNQPSDVKQFPQFVHNKGKRNYGPFTVEVVNYQQYPGLQSHMVKISKRPMEEVIERRKWLWSRRKRGDRASVDGTSGSQSTVGGLHRRVRRRPTLSNFLAECERYRRRHSSLATGIGGFGGASGSGTGASAGPPISDISFRLQQRYWGKIHRRTPTPKTSSASSSSVSSSSSGSLSCSGSGRSASSSRSCCSTPRDGTRSRSRSDSSTSACSSCTRVSSRRHRRRRRHGPSLKLLVPTEEEAPDAAADRLITAAGRLGQQQSLIRTKTGQQELLVVDEEENELLGVRRKTSRPLPAIRPLSTSALPDPPRTPLTPNATGSPSATALSGRKNPGDDGQAAGGVQMLLRGGSDLRTKRDARGRRLGGEWDKRLERRGDAVVALFGDRGSTTAAAGGGSGRRERLPLPRDDDDAATMARAETGTTTTGYTSTTKRRSTVTTSARRRMSRRRKRRERRRAERAFSQPNLGTLERFEKTFMISEIMASGANQQQLEAEVRLCCIIQVKMWPIENKVPLSTTALIEVLKMTRSWRKRAPDRPEQRPTIVMSHNGVSRCGIFIAANVCIDQMEMDHEVDVFHAVKLIRLNRPQLIDMKDEYKYLYDLMLHWYMTSPELRQFEPLEMSNSEPDDDERSEDGASLGAATARGTRSRSGSAARRRRGSSRHDGHSLARSKSTRASLRHANTTGANSAIQRVPTGAGRDNANSLAVSGGAQMLARNASSMSAGTAMGGGSRKRETIYLN</sequence>
<feature type="region of interest" description="Disordered" evidence="1">
    <location>
        <begin position="281"/>
        <end position="303"/>
    </location>
</feature>
<feature type="domain" description="Tyrosine-protein phosphatase" evidence="2">
    <location>
        <begin position="708"/>
        <end position="930"/>
    </location>
</feature>
<feature type="compositionally biased region" description="Polar residues" evidence="1">
    <location>
        <begin position="1478"/>
        <end position="1498"/>
    </location>
</feature>
<keyword evidence="5" id="KW-1185">Reference proteome</keyword>
<reference evidence="4 5" key="1">
    <citation type="submission" date="2024-10" db="EMBL/GenBank/DDBJ databases">
        <authorList>
            <person name="Kim D."/>
        </authorList>
    </citation>
    <scope>NUCLEOTIDE SEQUENCE [LARGE SCALE GENOMIC DNA]</scope>
    <source>
        <strain evidence="4">BH-2024</strain>
    </source>
</reference>
<organism evidence="4 5">
    <name type="scientific">Heterodera trifolii</name>
    <dbReference type="NCBI Taxonomy" id="157864"/>
    <lineage>
        <taxon>Eukaryota</taxon>
        <taxon>Metazoa</taxon>
        <taxon>Ecdysozoa</taxon>
        <taxon>Nematoda</taxon>
        <taxon>Chromadorea</taxon>
        <taxon>Rhabditida</taxon>
        <taxon>Tylenchina</taxon>
        <taxon>Tylenchomorpha</taxon>
        <taxon>Tylenchoidea</taxon>
        <taxon>Heteroderidae</taxon>
        <taxon>Heteroderinae</taxon>
        <taxon>Heterodera</taxon>
    </lineage>
</organism>
<protein>
    <submittedName>
        <fullName evidence="4">Uncharacterized protein</fullName>
    </submittedName>
</protein>
<evidence type="ECO:0000313" key="5">
    <source>
        <dbReference type="Proteomes" id="UP001620626"/>
    </source>
</evidence>
<feature type="compositionally biased region" description="Low complexity" evidence="1">
    <location>
        <begin position="970"/>
        <end position="1005"/>
    </location>
</feature>
<dbReference type="InterPro" id="IPR000387">
    <property type="entry name" value="Tyr_Pase_dom"/>
</dbReference>
<dbReference type="SMART" id="SM00404">
    <property type="entry name" value="PTPc_motif"/>
    <property type="match status" value="2"/>
</dbReference>
<feature type="region of interest" description="Disordered" evidence="1">
    <location>
        <begin position="161"/>
        <end position="239"/>
    </location>
</feature>
<feature type="region of interest" description="Disordered" evidence="1">
    <location>
        <begin position="1428"/>
        <end position="1511"/>
    </location>
</feature>
<feature type="compositionally biased region" description="Polar residues" evidence="1">
    <location>
        <begin position="1123"/>
        <end position="1135"/>
    </location>
</feature>
<dbReference type="SMART" id="SM00194">
    <property type="entry name" value="PTPc"/>
    <property type="match status" value="2"/>
</dbReference>
<dbReference type="InterPro" id="IPR003595">
    <property type="entry name" value="Tyr_Pase_cat"/>
</dbReference>
<feature type="compositionally biased region" description="Low complexity" evidence="1">
    <location>
        <begin position="1447"/>
        <end position="1461"/>
    </location>
</feature>
<feature type="compositionally biased region" description="Basic residues" evidence="1">
    <location>
        <begin position="1028"/>
        <end position="1040"/>
    </location>
</feature>
<feature type="compositionally biased region" description="Low complexity" evidence="1">
    <location>
        <begin position="118"/>
        <end position="132"/>
    </location>
</feature>
<feature type="compositionally biased region" description="Acidic residues" evidence="1">
    <location>
        <begin position="221"/>
        <end position="231"/>
    </location>
</feature>
<feature type="domain" description="Tyrosine-protein phosphatase" evidence="2">
    <location>
        <begin position="1285"/>
        <end position="1414"/>
    </location>
</feature>
<feature type="region of interest" description="Disordered" evidence="1">
    <location>
        <begin position="103"/>
        <end position="133"/>
    </location>
</feature>
<proteinExistence type="predicted"/>
<feature type="compositionally biased region" description="Basic residues" evidence="1">
    <location>
        <begin position="1240"/>
        <end position="1263"/>
    </location>
</feature>
<dbReference type="Gene3D" id="3.90.190.10">
    <property type="entry name" value="Protein tyrosine phosphatase superfamily"/>
    <property type="match status" value="3"/>
</dbReference>
<evidence type="ECO:0000313" key="4">
    <source>
        <dbReference type="EMBL" id="KAL3117346.1"/>
    </source>
</evidence>
<accession>A0ABD2LQ27</accession>
<feature type="compositionally biased region" description="Basic and acidic residues" evidence="1">
    <location>
        <begin position="1207"/>
        <end position="1216"/>
    </location>
</feature>
<dbReference type="PRINTS" id="PR00700">
    <property type="entry name" value="PRTYPHPHTASE"/>
</dbReference>
<feature type="region of interest" description="Disordered" evidence="1">
    <location>
        <begin position="1196"/>
        <end position="1268"/>
    </location>
</feature>
<feature type="domain" description="Tyrosine specific protein phosphatases" evidence="3">
    <location>
        <begin position="1329"/>
        <end position="1405"/>
    </location>
</feature>
<dbReference type="PROSITE" id="PS50055">
    <property type="entry name" value="TYR_PHOSPHATASE_PTP"/>
    <property type="match status" value="3"/>
</dbReference>
<evidence type="ECO:0000256" key="1">
    <source>
        <dbReference type="SAM" id="MobiDB-lite"/>
    </source>
</evidence>
<dbReference type="FunFam" id="3.90.190.10:FF:000062">
    <property type="entry name" value="Receptor-type tyrosine-protein phosphatase kappa"/>
    <property type="match status" value="1"/>
</dbReference>
<evidence type="ECO:0000259" key="3">
    <source>
        <dbReference type="PROSITE" id="PS50056"/>
    </source>
</evidence>
<dbReference type="InterPro" id="IPR016130">
    <property type="entry name" value="Tyr_Pase_AS"/>
</dbReference>
<feature type="region of interest" description="Disordered" evidence="1">
    <location>
        <begin position="878"/>
        <end position="899"/>
    </location>
</feature>
<dbReference type="EMBL" id="JBICBT010000326">
    <property type="protein sequence ID" value="KAL3117346.1"/>
    <property type="molecule type" value="Genomic_DNA"/>
</dbReference>
<dbReference type="PROSITE" id="PS00383">
    <property type="entry name" value="TYR_PHOSPHATASE_1"/>
    <property type="match status" value="1"/>
</dbReference>
<dbReference type="Proteomes" id="UP001620626">
    <property type="component" value="Unassembled WGS sequence"/>
</dbReference>
<feature type="compositionally biased region" description="Acidic residues" evidence="1">
    <location>
        <begin position="192"/>
        <end position="204"/>
    </location>
</feature>
<feature type="region of interest" description="Disordered" evidence="1">
    <location>
        <begin position="1529"/>
        <end position="1548"/>
    </location>
</feature>
<feature type="compositionally biased region" description="Low complexity" evidence="1">
    <location>
        <begin position="1015"/>
        <end position="1027"/>
    </location>
</feature>
<feature type="region of interest" description="Disordered" evidence="1">
    <location>
        <begin position="961"/>
        <end position="1053"/>
    </location>
</feature>
<dbReference type="Pfam" id="PF00102">
    <property type="entry name" value="Y_phosphatase"/>
    <property type="match status" value="3"/>
</dbReference>
<dbReference type="PANTHER" id="PTHR19134:SF561">
    <property type="entry name" value="PROTEIN TYROSINE PHOSPHATASE 36E, ISOFORM A"/>
    <property type="match status" value="1"/>
</dbReference>